<dbReference type="EMBL" id="CM029040">
    <property type="protein sequence ID" value="KAG2634961.1"/>
    <property type="molecule type" value="Genomic_DNA"/>
</dbReference>
<evidence type="ECO:0000313" key="2">
    <source>
        <dbReference type="EMBL" id="KAG2634961.1"/>
    </source>
</evidence>
<name>A0A8T0VDS9_PANVG</name>
<reference evidence="2" key="1">
    <citation type="submission" date="2020-05" db="EMBL/GenBank/DDBJ databases">
        <title>WGS assembly of Panicum virgatum.</title>
        <authorList>
            <person name="Lovell J.T."/>
            <person name="Jenkins J."/>
            <person name="Shu S."/>
            <person name="Juenger T.E."/>
            <person name="Schmutz J."/>
        </authorList>
    </citation>
    <scope>NUCLEOTIDE SEQUENCE</scope>
    <source>
        <strain evidence="2">AP13</strain>
    </source>
</reference>
<keyword evidence="3" id="KW-1185">Reference proteome</keyword>
<dbReference type="Proteomes" id="UP000823388">
    <property type="component" value="Chromosome 2N"/>
</dbReference>
<proteinExistence type="predicted"/>
<dbReference type="AlphaFoldDB" id="A0A8T0VDS9"/>
<evidence type="ECO:0000313" key="3">
    <source>
        <dbReference type="Proteomes" id="UP000823388"/>
    </source>
</evidence>
<comment type="caution">
    <text evidence="2">The sequence shown here is derived from an EMBL/GenBank/DDBJ whole genome shotgun (WGS) entry which is preliminary data.</text>
</comment>
<gene>
    <name evidence="2" type="ORF">PVAP13_2NG321100</name>
</gene>
<protein>
    <submittedName>
        <fullName evidence="2">Uncharacterized protein</fullName>
    </submittedName>
</protein>
<accession>A0A8T0VDS9</accession>
<evidence type="ECO:0000256" key="1">
    <source>
        <dbReference type="SAM" id="MobiDB-lite"/>
    </source>
</evidence>
<organism evidence="2 3">
    <name type="scientific">Panicum virgatum</name>
    <name type="common">Blackwell switchgrass</name>
    <dbReference type="NCBI Taxonomy" id="38727"/>
    <lineage>
        <taxon>Eukaryota</taxon>
        <taxon>Viridiplantae</taxon>
        <taxon>Streptophyta</taxon>
        <taxon>Embryophyta</taxon>
        <taxon>Tracheophyta</taxon>
        <taxon>Spermatophyta</taxon>
        <taxon>Magnoliopsida</taxon>
        <taxon>Liliopsida</taxon>
        <taxon>Poales</taxon>
        <taxon>Poaceae</taxon>
        <taxon>PACMAD clade</taxon>
        <taxon>Panicoideae</taxon>
        <taxon>Panicodae</taxon>
        <taxon>Paniceae</taxon>
        <taxon>Panicinae</taxon>
        <taxon>Panicum</taxon>
        <taxon>Panicum sect. Hiantes</taxon>
    </lineage>
</organism>
<feature type="region of interest" description="Disordered" evidence="1">
    <location>
        <begin position="1"/>
        <end position="21"/>
    </location>
</feature>
<sequence>MQAAVSSDGPHSERWSELARTPSGLQLRAAMEFGGEQLSMGRWGDCEKQLARCKAPTKIRNSPIKLLVPGKLILAKVKKKKMVEKFGMVLTKPP</sequence>